<reference evidence="1 2" key="1">
    <citation type="journal article" date="2024" name="J Genomics">
        <title>Draft genome sequencing and assembly of Favolaschia claudopus CIRM-BRFM 2984 isolated from oak limbs.</title>
        <authorList>
            <person name="Navarro D."/>
            <person name="Drula E."/>
            <person name="Chaduli D."/>
            <person name="Cazenave R."/>
            <person name="Ahrendt S."/>
            <person name="Wang J."/>
            <person name="Lipzen A."/>
            <person name="Daum C."/>
            <person name="Barry K."/>
            <person name="Grigoriev I.V."/>
            <person name="Favel A."/>
            <person name="Rosso M.N."/>
            <person name="Martin F."/>
        </authorList>
    </citation>
    <scope>NUCLEOTIDE SEQUENCE [LARGE SCALE GENOMIC DNA]</scope>
    <source>
        <strain evidence="1 2">CIRM-BRFM 2984</strain>
    </source>
</reference>
<evidence type="ECO:0000313" key="2">
    <source>
        <dbReference type="Proteomes" id="UP001362999"/>
    </source>
</evidence>
<name>A0AAW0C2H8_9AGAR</name>
<sequence length="248" mass="28671">MASEQRMRSRPILTGTLLKPTLYNPPLPRMKRQPIAISGMINTRMRARERRLARDAQLSEYIDDLRREAAFEESLSSLHGSSPERIYSGDAWYEWSGPLKAARAELRTLLNRDIARAHTLVSPELAKLLLDARREKVANKTRERMRERRGEILRCTIERARKGPPAHVLAKMTPAQRHDDHVIRGVSEVGYVGMVKRRMGMKLRDGGKGLARENGTDLEGEELARLRATEREYWMEKNRRRRQSLNLP</sequence>
<dbReference type="Proteomes" id="UP001362999">
    <property type="component" value="Unassembled WGS sequence"/>
</dbReference>
<evidence type="ECO:0000313" key="1">
    <source>
        <dbReference type="EMBL" id="KAK7033169.1"/>
    </source>
</evidence>
<comment type="caution">
    <text evidence="1">The sequence shown here is derived from an EMBL/GenBank/DDBJ whole genome shotgun (WGS) entry which is preliminary data.</text>
</comment>
<proteinExistence type="predicted"/>
<keyword evidence="2" id="KW-1185">Reference proteome</keyword>
<protein>
    <submittedName>
        <fullName evidence="1">Uncharacterized protein</fullName>
    </submittedName>
</protein>
<organism evidence="1 2">
    <name type="scientific">Favolaschia claudopus</name>
    <dbReference type="NCBI Taxonomy" id="2862362"/>
    <lineage>
        <taxon>Eukaryota</taxon>
        <taxon>Fungi</taxon>
        <taxon>Dikarya</taxon>
        <taxon>Basidiomycota</taxon>
        <taxon>Agaricomycotina</taxon>
        <taxon>Agaricomycetes</taxon>
        <taxon>Agaricomycetidae</taxon>
        <taxon>Agaricales</taxon>
        <taxon>Marasmiineae</taxon>
        <taxon>Mycenaceae</taxon>
        <taxon>Favolaschia</taxon>
    </lineage>
</organism>
<dbReference type="EMBL" id="JAWWNJ010000023">
    <property type="protein sequence ID" value="KAK7033169.1"/>
    <property type="molecule type" value="Genomic_DNA"/>
</dbReference>
<accession>A0AAW0C2H8</accession>
<gene>
    <name evidence="1" type="ORF">R3P38DRAFT_2921146</name>
</gene>
<dbReference type="AlphaFoldDB" id="A0AAW0C2H8"/>